<dbReference type="InterPro" id="IPR037682">
    <property type="entry name" value="TonB_C"/>
</dbReference>
<name>A0A0X3AR58_9FLAO</name>
<dbReference type="SUPFAM" id="SSF74653">
    <property type="entry name" value="TolA/TonB C-terminal domain"/>
    <property type="match status" value="1"/>
</dbReference>
<dbReference type="InterPro" id="IPR006260">
    <property type="entry name" value="TonB/TolA_C"/>
</dbReference>
<evidence type="ECO:0000256" key="7">
    <source>
        <dbReference type="ARBA" id="ARBA00022927"/>
    </source>
</evidence>
<keyword evidence="4" id="KW-1003">Cell membrane</keyword>
<comment type="subcellular location">
    <subcellularLocation>
        <location evidence="1">Cell inner membrane</location>
        <topology evidence="1">Single-pass membrane protein</topology>
        <orientation evidence="1">Periplasmic side</orientation>
    </subcellularLocation>
</comment>
<dbReference type="GO" id="GO:0030288">
    <property type="term" value="C:outer membrane-bounded periplasmic space"/>
    <property type="evidence" value="ECO:0007669"/>
    <property type="project" value="InterPro"/>
</dbReference>
<dbReference type="RefSeq" id="WP_055425782.1">
    <property type="nucleotide sequence ID" value="NZ_FCOR01000008.1"/>
</dbReference>
<evidence type="ECO:0000256" key="4">
    <source>
        <dbReference type="ARBA" id="ARBA00022475"/>
    </source>
</evidence>
<reference evidence="11 12" key="1">
    <citation type="submission" date="2016-01" db="EMBL/GenBank/DDBJ databases">
        <authorList>
            <person name="McClelland M."/>
            <person name="Jain A."/>
            <person name="Saraogi P."/>
            <person name="Mendelson R."/>
            <person name="Westerman R."/>
            <person name="SanMiguel P."/>
            <person name="Csonka L."/>
        </authorList>
    </citation>
    <scope>NUCLEOTIDE SEQUENCE [LARGE SCALE GENOMIC DNA]</scope>
    <source>
        <strain evidence="11 12">R-53146</strain>
    </source>
</reference>
<dbReference type="GO" id="GO:0015031">
    <property type="term" value="P:protein transport"/>
    <property type="evidence" value="ECO:0007669"/>
    <property type="project" value="UniProtKB-KW"/>
</dbReference>
<evidence type="ECO:0000256" key="8">
    <source>
        <dbReference type="ARBA" id="ARBA00022989"/>
    </source>
</evidence>
<dbReference type="InterPro" id="IPR051045">
    <property type="entry name" value="TonB-dependent_transducer"/>
</dbReference>
<dbReference type="GO" id="GO:0098797">
    <property type="term" value="C:plasma membrane protein complex"/>
    <property type="evidence" value="ECO:0007669"/>
    <property type="project" value="TreeGrafter"/>
</dbReference>
<evidence type="ECO:0000259" key="10">
    <source>
        <dbReference type="PROSITE" id="PS52015"/>
    </source>
</evidence>
<dbReference type="GO" id="GO:0031992">
    <property type="term" value="F:energy transducer activity"/>
    <property type="evidence" value="ECO:0007669"/>
    <property type="project" value="InterPro"/>
</dbReference>
<accession>A0A0X3AR58</accession>
<dbReference type="PRINTS" id="PR01374">
    <property type="entry name" value="TONBPROTEIN"/>
</dbReference>
<keyword evidence="6" id="KW-0812">Transmembrane</keyword>
<comment type="similarity">
    <text evidence="2">Belongs to the TonB family.</text>
</comment>
<gene>
    <name evidence="11" type="ORF">Ga0061079_108100</name>
</gene>
<sequence length="154" mass="17950">MLRKTIHTFISYLTVILLINSLNAQEFKKASHTNKIYEPSQVRIKGEYEGGKQQLFKILSSNLEYPTKALQNHIQGKVIVKFIIEKNGTITNFEILKDIGYQCADEIIRVLKKTQARWNSAKINKKRVRSYYILQVNFKIPSDQSKPYIQDDNN</sequence>
<dbReference type="Proteomes" id="UP000182761">
    <property type="component" value="Unassembled WGS sequence"/>
</dbReference>
<dbReference type="GO" id="GO:0015891">
    <property type="term" value="P:siderophore transport"/>
    <property type="evidence" value="ECO:0007669"/>
    <property type="project" value="InterPro"/>
</dbReference>
<evidence type="ECO:0000256" key="5">
    <source>
        <dbReference type="ARBA" id="ARBA00022519"/>
    </source>
</evidence>
<dbReference type="PROSITE" id="PS52015">
    <property type="entry name" value="TONB_CTD"/>
    <property type="match status" value="1"/>
</dbReference>
<dbReference type="STRING" id="1586267.GCA_001418685_01459"/>
<dbReference type="EMBL" id="FCOR01000008">
    <property type="protein sequence ID" value="CVK16597.1"/>
    <property type="molecule type" value="Genomic_DNA"/>
</dbReference>
<dbReference type="OrthoDB" id="1522859at2"/>
<keyword evidence="9" id="KW-0472">Membrane</keyword>
<proteinExistence type="inferred from homology"/>
<evidence type="ECO:0000256" key="3">
    <source>
        <dbReference type="ARBA" id="ARBA00022448"/>
    </source>
</evidence>
<evidence type="ECO:0000256" key="2">
    <source>
        <dbReference type="ARBA" id="ARBA00006555"/>
    </source>
</evidence>
<keyword evidence="7" id="KW-0653">Protein transport</keyword>
<dbReference type="Pfam" id="PF03544">
    <property type="entry name" value="TonB_C"/>
    <property type="match status" value="1"/>
</dbReference>
<dbReference type="AlphaFoldDB" id="A0A0X3AR58"/>
<keyword evidence="3" id="KW-0813">Transport</keyword>
<dbReference type="GO" id="GO:0055085">
    <property type="term" value="P:transmembrane transport"/>
    <property type="evidence" value="ECO:0007669"/>
    <property type="project" value="InterPro"/>
</dbReference>
<keyword evidence="12" id="KW-1185">Reference proteome</keyword>
<dbReference type="PANTHER" id="PTHR33446:SF2">
    <property type="entry name" value="PROTEIN TONB"/>
    <property type="match status" value="1"/>
</dbReference>
<feature type="domain" description="TonB C-terminal" evidence="10">
    <location>
        <begin position="50"/>
        <end position="147"/>
    </location>
</feature>
<evidence type="ECO:0000313" key="11">
    <source>
        <dbReference type="EMBL" id="CVK16597.1"/>
    </source>
</evidence>
<evidence type="ECO:0000256" key="1">
    <source>
        <dbReference type="ARBA" id="ARBA00004383"/>
    </source>
</evidence>
<evidence type="ECO:0000313" key="12">
    <source>
        <dbReference type="Proteomes" id="UP000182761"/>
    </source>
</evidence>
<dbReference type="NCBIfam" id="TIGR01352">
    <property type="entry name" value="tonB_Cterm"/>
    <property type="match status" value="1"/>
</dbReference>
<organism evidence="11 12">
    <name type="scientific">Apibacter mensalis</name>
    <dbReference type="NCBI Taxonomy" id="1586267"/>
    <lineage>
        <taxon>Bacteria</taxon>
        <taxon>Pseudomonadati</taxon>
        <taxon>Bacteroidota</taxon>
        <taxon>Flavobacteriia</taxon>
        <taxon>Flavobacteriales</taxon>
        <taxon>Weeksellaceae</taxon>
        <taxon>Apibacter</taxon>
    </lineage>
</organism>
<keyword evidence="5" id="KW-0997">Cell inner membrane</keyword>
<dbReference type="InterPro" id="IPR003538">
    <property type="entry name" value="TonB"/>
</dbReference>
<keyword evidence="8" id="KW-1133">Transmembrane helix</keyword>
<dbReference type="PANTHER" id="PTHR33446">
    <property type="entry name" value="PROTEIN TONB-RELATED"/>
    <property type="match status" value="1"/>
</dbReference>
<evidence type="ECO:0000256" key="9">
    <source>
        <dbReference type="ARBA" id="ARBA00023136"/>
    </source>
</evidence>
<dbReference type="Gene3D" id="3.30.1150.10">
    <property type="match status" value="1"/>
</dbReference>
<protein>
    <submittedName>
        <fullName evidence="11">Protein TonB</fullName>
    </submittedName>
</protein>
<evidence type="ECO:0000256" key="6">
    <source>
        <dbReference type="ARBA" id="ARBA00022692"/>
    </source>
</evidence>